<comment type="caution">
    <text evidence="1">The sequence shown here is derived from an EMBL/GenBank/DDBJ whole genome shotgun (WGS) entry which is preliminary data.</text>
</comment>
<dbReference type="AlphaFoldDB" id="A0A520S6V4"/>
<sequence length="220" mass="24823">MKEADLYLPIKSFLEQQDYEVKGEVRDCDIVAVRGTESPVVVELKLTLNLNLILQAVARLSLTDKVYIGVPKSAPLLKTKRKHVLKLLRSLGLGLITVSQSQLVDAVIEPAPYQPRKSSLRKERLLREFAQRVGDPNQGGSHTRSGLMTAYRQRAIRIATLLERNGPSKAAAIATELDEPKSRAILYRDVYGWFDRIERGIYALSPRGIKELESWKEDQD</sequence>
<dbReference type="Pfam" id="PF09929">
    <property type="entry name" value="DUF2161"/>
    <property type="match status" value="1"/>
</dbReference>
<reference evidence="1 2" key="1">
    <citation type="submission" date="2019-02" db="EMBL/GenBank/DDBJ databases">
        <title>Prokaryotic population dynamics and viral predation in marine succession experiment using metagenomics: the confinement effect.</title>
        <authorList>
            <person name="Haro-Moreno J.M."/>
            <person name="Rodriguez-Valera F."/>
            <person name="Lopez-Perez M."/>
        </authorList>
    </citation>
    <scope>NUCLEOTIDE SEQUENCE [LARGE SCALE GENOMIC DNA]</scope>
    <source>
        <strain evidence="1">MED-G158</strain>
    </source>
</reference>
<evidence type="ECO:0000313" key="1">
    <source>
        <dbReference type="EMBL" id="RZO78198.1"/>
    </source>
</evidence>
<dbReference type="InterPro" id="IPR018679">
    <property type="entry name" value="DUF2161"/>
</dbReference>
<gene>
    <name evidence="1" type="ORF">EVA69_00500</name>
</gene>
<accession>A0A520S6V4</accession>
<protein>
    <recommendedName>
        <fullName evidence="3">DUF2161 domain-containing phosphodiesterase</fullName>
    </recommendedName>
</protein>
<name>A0A520S6V4_9GAMM</name>
<evidence type="ECO:0008006" key="3">
    <source>
        <dbReference type="Google" id="ProtNLM"/>
    </source>
</evidence>
<dbReference type="Proteomes" id="UP000320404">
    <property type="component" value="Unassembled WGS sequence"/>
</dbReference>
<proteinExistence type="predicted"/>
<organism evidence="1 2">
    <name type="scientific">OM182 bacterium</name>
    <dbReference type="NCBI Taxonomy" id="2510334"/>
    <lineage>
        <taxon>Bacteria</taxon>
        <taxon>Pseudomonadati</taxon>
        <taxon>Pseudomonadota</taxon>
        <taxon>Gammaproteobacteria</taxon>
        <taxon>OMG group</taxon>
        <taxon>OM182 clade</taxon>
    </lineage>
</organism>
<evidence type="ECO:0000313" key="2">
    <source>
        <dbReference type="Proteomes" id="UP000320404"/>
    </source>
</evidence>
<dbReference type="EMBL" id="SHAH01000003">
    <property type="protein sequence ID" value="RZO78198.1"/>
    <property type="molecule type" value="Genomic_DNA"/>
</dbReference>